<keyword evidence="3" id="KW-1185">Reference proteome</keyword>
<feature type="transmembrane region" description="Helical" evidence="1">
    <location>
        <begin position="49"/>
        <end position="66"/>
    </location>
</feature>
<reference evidence="2 3" key="1">
    <citation type="submission" date="2014-12" db="EMBL/GenBank/DDBJ databases">
        <title>Draft genome sequences of 29 type strains of Enterococci.</title>
        <authorList>
            <person name="Zhong Z."/>
            <person name="Sun Z."/>
            <person name="Liu W."/>
            <person name="Zhang W."/>
            <person name="Zhang H."/>
        </authorList>
    </citation>
    <scope>NUCLEOTIDE SEQUENCE [LARGE SCALE GENOMIC DNA]</scope>
    <source>
        <strain evidence="2 3">DSM 17029</strain>
    </source>
</reference>
<feature type="transmembrane region" description="Helical" evidence="1">
    <location>
        <begin position="73"/>
        <end position="94"/>
    </location>
</feature>
<accession>A0A1L8RFP3</accession>
<dbReference type="AlphaFoldDB" id="A0A1L8RFP3"/>
<proteinExistence type="predicted"/>
<protein>
    <submittedName>
        <fullName evidence="2">Uncharacterized protein</fullName>
    </submittedName>
</protein>
<keyword evidence="1" id="KW-0812">Transmembrane</keyword>
<dbReference type="RefSeq" id="WP_067395557.1">
    <property type="nucleotide sequence ID" value="NZ_JXKH01000004.1"/>
</dbReference>
<evidence type="ECO:0000313" key="2">
    <source>
        <dbReference type="EMBL" id="OJG18590.1"/>
    </source>
</evidence>
<keyword evidence="1" id="KW-1133">Transmembrane helix</keyword>
<gene>
    <name evidence="2" type="ORF">RU97_GL001987</name>
</gene>
<evidence type="ECO:0000313" key="3">
    <source>
        <dbReference type="Proteomes" id="UP000181884"/>
    </source>
</evidence>
<feature type="transmembrane region" description="Helical" evidence="1">
    <location>
        <begin position="7"/>
        <end position="29"/>
    </location>
</feature>
<comment type="caution">
    <text evidence="2">The sequence shown here is derived from an EMBL/GenBank/DDBJ whole genome shotgun (WGS) entry which is preliminary data.</text>
</comment>
<sequence>MKKYWILPLIVTILTIANVVLLSNFPFWQAQLAQFASDKVGWLFTGRKLLQAILGILLILGFANALRKRQGRVSGFYVGLALFNLLLPQLFMWIA</sequence>
<evidence type="ECO:0000256" key="1">
    <source>
        <dbReference type="SAM" id="Phobius"/>
    </source>
</evidence>
<organism evidence="2 3">
    <name type="scientific">Enterococcus canis</name>
    <dbReference type="NCBI Taxonomy" id="214095"/>
    <lineage>
        <taxon>Bacteria</taxon>
        <taxon>Bacillati</taxon>
        <taxon>Bacillota</taxon>
        <taxon>Bacilli</taxon>
        <taxon>Lactobacillales</taxon>
        <taxon>Enterococcaceae</taxon>
        <taxon>Enterococcus</taxon>
    </lineage>
</organism>
<name>A0A1L8RFP3_9ENTE</name>
<dbReference type="EMBL" id="JXKH01000004">
    <property type="protein sequence ID" value="OJG18590.1"/>
    <property type="molecule type" value="Genomic_DNA"/>
</dbReference>
<dbReference type="Proteomes" id="UP000181884">
    <property type="component" value="Unassembled WGS sequence"/>
</dbReference>
<keyword evidence="1" id="KW-0472">Membrane</keyword>